<proteinExistence type="predicted"/>
<evidence type="ECO:0000313" key="2">
    <source>
        <dbReference type="EMBL" id="KAG8365357.1"/>
    </source>
</evidence>
<dbReference type="InterPro" id="IPR009721">
    <property type="entry name" value="O-acyltransferase_WSD1_C"/>
</dbReference>
<dbReference type="PANTHER" id="PTHR31650:SF41">
    <property type="entry name" value="O-ACYLTRANSFERASE WSD1-LIKE ISOFORM X1"/>
    <property type="match status" value="1"/>
</dbReference>
<protein>
    <recommendedName>
        <fullName evidence="1">O-acyltransferase WSD1 C-terminal domain-containing protein</fullName>
    </recommendedName>
</protein>
<dbReference type="InterPro" id="IPR045034">
    <property type="entry name" value="O-acyltransferase_WSD1-like"/>
</dbReference>
<sequence>MAEASTVERNLLQPLTPLGRIFILQFHGKRLMYWLPTMAQNPSRHRSPPDYPPPPHLDDEDAVNNYMVDLSISSPPLPTDKPLWEIHLLSDHKTAVFRLASIFYNRILRNTTFAISNITGPRDEIILVGNPVKTIRLTSSSLPQVKFLSPLLCSIS</sequence>
<keyword evidence="3" id="KW-1185">Reference proteome</keyword>
<accession>A0AAV6WDH1</accession>
<evidence type="ECO:0000313" key="3">
    <source>
        <dbReference type="Proteomes" id="UP000826271"/>
    </source>
</evidence>
<evidence type="ECO:0000259" key="1">
    <source>
        <dbReference type="Pfam" id="PF06974"/>
    </source>
</evidence>
<dbReference type="Pfam" id="PF06974">
    <property type="entry name" value="WS_DGAT_C"/>
    <property type="match status" value="1"/>
</dbReference>
<dbReference type="GO" id="GO:0008374">
    <property type="term" value="F:O-acyltransferase activity"/>
    <property type="evidence" value="ECO:0007669"/>
    <property type="project" value="InterPro"/>
</dbReference>
<feature type="domain" description="O-acyltransferase WSD1 C-terminal" evidence="1">
    <location>
        <begin position="97"/>
        <end position="143"/>
    </location>
</feature>
<dbReference type="AlphaFoldDB" id="A0AAV6WDH1"/>
<dbReference type="GO" id="GO:0005886">
    <property type="term" value="C:plasma membrane"/>
    <property type="evidence" value="ECO:0007669"/>
    <property type="project" value="TreeGrafter"/>
</dbReference>
<gene>
    <name evidence="2" type="ORF">BUALT_Bualt18G0096300</name>
</gene>
<dbReference type="PANTHER" id="PTHR31650">
    <property type="entry name" value="O-ACYLTRANSFERASE (WSD1-LIKE) FAMILY PROTEIN"/>
    <property type="match status" value="1"/>
</dbReference>
<reference evidence="2" key="1">
    <citation type="submission" date="2019-10" db="EMBL/GenBank/DDBJ databases">
        <authorList>
            <person name="Zhang R."/>
            <person name="Pan Y."/>
            <person name="Wang J."/>
            <person name="Ma R."/>
            <person name="Yu S."/>
        </authorList>
    </citation>
    <scope>NUCLEOTIDE SEQUENCE</scope>
    <source>
        <strain evidence="2">LA-IB0</strain>
        <tissue evidence="2">Leaf</tissue>
    </source>
</reference>
<dbReference type="Proteomes" id="UP000826271">
    <property type="component" value="Unassembled WGS sequence"/>
</dbReference>
<name>A0AAV6WDH1_9LAMI</name>
<dbReference type="GO" id="GO:0019432">
    <property type="term" value="P:triglyceride biosynthetic process"/>
    <property type="evidence" value="ECO:0007669"/>
    <property type="project" value="TreeGrafter"/>
</dbReference>
<dbReference type="EMBL" id="WHWC01000018">
    <property type="protein sequence ID" value="KAG8365357.1"/>
    <property type="molecule type" value="Genomic_DNA"/>
</dbReference>
<organism evidence="2 3">
    <name type="scientific">Buddleja alternifolia</name>
    <dbReference type="NCBI Taxonomy" id="168488"/>
    <lineage>
        <taxon>Eukaryota</taxon>
        <taxon>Viridiplantae</taxon>
        <taxon>Streptophyta</taxon>
        <taxon>Embryophyta</taxon>
        <taxon>Tracheophyta</taxon>
        <taxon>Spermatophyta</taxon>
        <taxon>Magnoliopsida</taxon>
        <taxon>eudicotyledons</taxon>
        <taxon>Gunneridae</taxon>
        <taxon>Pentapetalae</taxon>
        <taxon>asterids</taxon>
        <taxon>lamiids</taxon>
        <taxon>Lamiales</taxon>
        <taxon>Scrophulariaceae</taxon>
        <taxon>Buddlejeae</taxon>
        <taxon>Buddleja</taxon>
    </lineage>
</organism>
<comment type="caution">
    <text evidence="2">The sequence shown here is derived from an EMBL/GenBank/DDBJ whole genome shotgun (WGS) entry which is preliminary data.</text>
</comment>